<dbReference type="InterPro" id="IPR007611">
    <property type="entry name" value="Herpes_U30"/>
</dbReference>
<organism evidence="3 5">
    <name type="scientific">Cricetid gammaherpesvirus 2</name>
    <dbReference type="NCBI Taxonomy" id="1605972"/>
    <lineage>
        <taxon>Viruses</taxon>
        <taxon>Duplodnaviria</taxon>
        <taxon>Heunggongvirae</taxon>
        <taxon>Peploviricota</taxon>
        <taxon>Herviviricetes</taxon>
        <taxon>Herpesvirales</taxon>
        <taxon>Orthoherpesviridae</taxon>
        <taxon>Gammaherpesvirinae</taxon>
        <taxon>Rhadinovirus</taxon>
        <taxon>Rhadinovirus cricetidgamma2</taxon>
    </lineage>
</organism>
<gene>
    <name evidence="4" type="ORF">RHVP-L.63</name>
    <name evidence="3" type="ORF">RHVP.63</name>
</gene>
<dbReference type="Proteomes" id="UP000164320">
    <property type="component" value="Genome"/>
</dbReference>
<dbReference type="Proteomes" id="UP000134313">
    <property type="component" value="Segment"/>
</dbReference>
<dbReference type="RefSeq" id="YP_004207899.1">
    <property type="nucleotide sequence ID" value="NC_015049.1"/>
</dbReference>
<dbReference type="GeneID" id="10192254"/>
<keyword evidence="5" id="KW-1185">Reference proteome</keyword>
<dbReference type="EMBL" id="HQ698924">
    <property type="protein sequence ID" value="ADW24486.1"/>
    <property type="molecule type" value="Genomic_DNA"/>
</dbReference>
<sequence length="912" mass="102837">MDIKKLTADIQTAKTELNKLKVLIHSNTAQLDINSFSEITLSNFLNSLKGLNHELFQFIREHVAFFVLFSSSFDITEQLTVPEASHTILSLLDLLQVTGEEFRACAPLELSNGYILAACRDFILNVNTSKISSLIPPLPEACLCFPCMEQLYHLVCNTVIETLPETEIALPDPRNDIFFHQWVAAAYATSTKASTKPAISLGALASDFIRSKGPFFPAYEGEESILPLRTERTTEIYLHYNGAHATQKGLPILGFSDLELLTIPENHHLMYDFIFEGVFNNITYNCTASVMDEFLNQATNLISSIKKQIIYIASDKIIPLAKIINIKEVLLLAGLSKDRVEGYSALLQSLKSKKTFPPNQPISNCITNLTHLINFSLDFFTVMMHVSPTSISHDLIQSDMRRIDALSTLKNNLEYDSQLIITSKTFHFLLPEIPQKYLSSTLQNITSPTLQTLVHSWINRQWGSSINISPPQTTVEAIKSQDTISENEIILYCRDLSPGILTYDPTIIRHHLFPKTFITYVAKPLLMDILSEKTSRNIALFHLRWMLVFATTDTPGLQIFRRPLFMLYLEMTDIIQGEGSIQSIPNILDHIKDIFKVIHPKEQNQPIPPAMITTMFNLNHGSTFISANDTLNYGISMLEALLKKLIPLAKICSLLCERTYDYDYDLEVLHINTEGTPDKLSIHAQTLLHLADNLQDQISTIISKTQSLSFDLSSEYENLINCIDIIKKCNTSKLNIIIDMAPWSKLVSGYIVVFSKIYQMLSISSKSCFSVIRSNMHFALNEHILSPQILSKISNSPNSSQNLREIIESTLQQIHDTPKPLQSRPMTTSDLALIMETFPDMMQENSKQIQELLNQKQEKQYTDSIDSKSININWDIFTQTTYKATAPACAFSIVTLNDIIALLSSNGTPGQN</sequence>
<evidence type="ECO:0000313" key="3">
    <source>
        <dbReference type="EMBL" id="ADW24404.1"/>
    </source>
</evidence>
<keyword evidence="1" id="KW-0920">Virion tegument</keyword>
<evidence type="ECO:0000313" key="6">
    <source>
        <dbReference type="Proteomes" id="UP000164320"/>
    </source>
</evidence>
<evidence type="ECO:0000313" key="4">
    <source>
        <dbReference type="EMBL" id="ADW24486.1"/>
    </source>
</evidence>
<dbReference type="EMBL" id="HQ221963">
    <property type="protein sequence ID" value="ADW24404.1"/>
    <property type="molecule type" value="Genomic_DNA"/>
</dbReference>
<protein>
    <submittedName>
        <fullName evidence="3">Tegument protein</fullName>
    </submittedName>
</protein>
<proteinExistence type="predicted"/>
<dbReference type="GO" id="GO:0044423">
    <property type="term" value="C:virion component"/>
    <property type="evidence" value="ECO:0007669"/>
    <property type="project" value="UniProtKB-KW"/>
</dbReference>
<reference evidence="5 6" key="1">
    <citation type="journal article" date="2011" name="J. Virol.">
        <title>Identification and sequencing of a novel rodent gammaherpesvirus that establishes acute and latent infection in laboratory mice.</title>
        <authorList>
            <person name="Loh J."/>
            <person name="Zhao G."/>
            <person name="Nelson C.A."/>
            <person name="Coder P."/>
            <person name="Droit L."/>
            <person name="Handley S.A."/>
            <person name="Johnson L.S."/>
            <person name="Vachharajani P."/>
            <person name="Guzman H."/>
            <person name="Tesh R.B."/>
            <person name="Wang D."/>
            <person name="Fremont D.H."/>
            <person name="Virgin H.W."/>
        </authorList>
    </citation>
    <scope>NUCLEOTIDE SEQUENCE [LARGE SCALE GENOMIC DNA]</scope>
</reference>
<name>E9M5P6_9GAMA</name>
<accession>E9M5P6</accession>
<dbReference type="OrthoDB" id="6636at10239"/>
<keyword evidence="2" id="KW-0946">Virion</keyword>
<dbReference type="KEGG" id="vg:10192254"/>
<evidence type="ECO:0000256" key="1">
    <source>
        <dbReference type="ARBA" id="ARBA00022580"/>
    </source>
</evidence>
<evidence type="ECO:0000256" key="2">
    <source>
        <dbReference type="ARBA" id="ARBA00022844"/>
    </source>
</evidence>
<dbReference type="GO" id="GO:0019068">
    <property type="term" value="P:virion assembly"/>
    <property type="evidence" value="ECO:0007669"/>
    <property type="project" value="InterPro"/>
</dbReference>
<evidence type="ECO:0000313" key="5">
    <source>
        <dbReference type="Proteomes" id="UP000134313"/>
    </source>
</evidence>
<dbReference type="Pfam" id="PF04523">
    <property type="entry name" value="Herpes_U30"/>
    <property type="match status" value="1"/>
</dbReference>